<sequence>MRAGDVAALGNLAVHGIDHLQAAIENRLKRMPQVGEEVIGEIAAERH</sequence>
<protein>
    <submittedName>
        <fullName evidence="1">Uncharacterized protein</fullName>
    </submittedName>
</protein>
<dbReference type="RefSeq" id="WP_271222634.1">
    <property type="nucleotide sequence ID" value="NZ_BAAAVD010000033.1"/>
</dbReference>
<dbReference type="Proteomes" id="UP001143474">
    <property type="component" value="Unassembled WGS sequence"/>
</dbReference>
<proteinExistence type="predicted"/>
<name>A0A9W6MHX2_9ACTN</name>
<evidence type="ECO:0000313" key="2">
    <source>
        <dbReference type="Proteomes" id="UP001143474"/>
    </source>
</evidence>
<reference evidence="1" key="1">
    <citation type="journal article" date="2014" name="Int. J. Syst. Evol. Microbiol.">
        <title>Complete genome sequence of Corynebacterium casei LMG S-19264T (=DSM 44701T), isolated from a smear-ripened cheese.</title>
        <authorList>
            <consortium name="US DOE Joint Genome Institute (JGI-PGF)"/>
            <person name="Walter F."/>
            <person name="Albersmeier A."/>
            <person name="Kalinowski J."/>
            <person name="Ruckert C."/>
        </authorList>
    </citation>
    <scope>NUCLEOTIDE SEQUENCE</scope>
    <source>
        <strain evidence="1">VKM Ac-2007</strain>
    </source>
</reference>
<gene>
    <name evidence="1" type="ORF">GCM10017600_78100</name>
</gene>
<dbReference type="AlphaFoldDB" id="A0A9W6MHX2"/>
<evidence type="ECO:0000313" key="1">
    <source>
        <dbReference type="EMBL" id="GLK14398.1"/>
    </source>
</evidence>
<accession>A0A9W6MHX2</accession>
<organism evidence="1 2">
    <name type="scientific">Streptosporangium carneum</name>
    <dbReference type="NCBI Taxonomy" id="47481"/>
    <lineage>
        <taxon>Bacteria</taxon>
        <taxon>Bacillati</taxon>
        <taxon>Actinomycetota</taxon>
        <taxon>Actinomycetes</taxon>
        <taxon>Streptosporangiales</taxon>
        <taxon>Streptosporangiaceae</taxon>
        <taxon>Streptosporangium</taxon>
    </lineage>
</organism>
<reference evidence="1" key="2">
    <citation type="submission" date="2023-01" db="EMBL/GenBank/DDBJ databases">
        <authorList>
            <person name="Sun Q."/>
            <person name="Evtushenko L."/>
        </authorList>
    </citation>
    <scope>NUCLEOTIDE SEQUENCE</scope>
    <source>
        <strain evidence="1">VKM Ac-2007</strain>
    </source>
</reference>
<keyword evidence="2" id="KW-1185">Reference proteome</keyword>
<comment type="caution">
    <text evidence="1">The sequence shown here is derived from an EMBL/GenBank/DDBJ whole genome shotgun (WGS) entry which is preliminary data.</text>
</comment>
<dbReference type="EMBL" id="BSEV01000031">
    <property type="protein sequence ID" value="GLK14398.1"/>
    <property type="molecule type" value="Genomic_DNA"/>
</dbReference>